<accession>G2T0C7</accession>
<dbReference type="SUPFAM" id="SSF51556">
    <property type="entry name" value="Metallo-dependent hydrolases"/>
    <property type="match status" value="1"/>
</dbReference>
<evidence type="ECO:0000313" key="2">
    <source>
        <dbReference type="Proteomes" id="UP000008178"/>
    </source>
</evidence>
<dbReference type="PANTHER" id="PTHR10443:SF12">
    <property type="entry name" value="DIPEPTIDASE"/>
    <property type="match status" value="1"/>
</dbReference>
<organism evidence="1 2">
    <name type="scientific">Roseburia hominis (strain DSM 16839 / JCM 17582 / NCIMB 14029 / A2-183)</name>
    <dbReference type="NCBI Taxonomy" id="585394"/>
    <lineage>
        <taxon>Bacteria</taxon>
        <taxon>Bacillati</taxon>
        <taxon>Bacillota</taxon>
        <taxon>Clostridia</taxon>
        <taxon>Lachnospirales</taxon>
        <taxon>Lachnospiraceae</taxon>
        <taxon>Roseburia</taxon>
    </lineage>
</organism>
<dbReference type="AlphaFoldDB" id="G2T0C7"/>
<dbReference type="CDD" id="cd01301">
    <property type="entry name" value="rDP_like"/>
    <property type="match status" value="1"/>
</dbReference>
<dbReference type="InterPro" id="IPR032466">
    <property type="entry name" value="Metal_Hydrolase"/>
</dbReference>
<dbReference type="Pfam" id="PF01244">
    <property type="entry name" value="Peptidase_M19"/>
    <property type="match status" value="1"/>
</dbReference>
<dbReference type="HOGENOM" id="CLU_031404_2_1_9"/>
<dbReference type="GO" id="GO:0006508">
    <property type="term" value="P:proteolysis"/>
    <property type="evidence" value="ECO:0007669"/>
    <property type="project" value="InterPro"/>
</dbReference>
<dbReference type="GO" id="GO:0070573">
    <property type="term" value="F:metallodipeptidase activity"/>
    <property type="evidence" value="ECO:0007669"/>
    <property type="project" value="InterPro"/>
</dbReference>
<gene>
    <name evidence="1" type="ordered locus">RHOM_04000</name>
</gene>
<dbReference type="eggNOG" id="COG2355">
    <property type="taxonomic scope" value="Bacteria"/>
</dbReference>
<name>G2T0C7_ROSHA</name>
<dbReference type="EMBL" id="CP003040">
    <property type="protein sequence ID" value="AEN95922.1"/>
    <property type="molecule type" value="Genomic_DNA"/>
</dbReference>
<reference evidence="1 2" key="1">
    <citation type="journal article" date="2015" name="Genome Announc.">
        <title>Complete genome sequence of the human gut symbiont Roseburia hominis.</title>
        <authorList>
            <person name="Travis A.J."/>
            <person name="Kelly D."/>
            <person name="Flint H.J."/>
            <person name="Aminov R.I."/>
        </authorList>
    </citation>
    <scope>NUCLEOTIDE SEQUENCE [LARGE SCALE GENOMIC DNA]</scope>
    <source>
        <strain evidence="2">DSM 16839 / JCM 17582 / NCIMB 14029 / A2-183</strain>
    </source>
</reference>
<protein>
    <submittedName>
        <fullName evidence="1">Renal dipeptidase</fullName>
    </submittedName>
</protein>
<dbReference type="InterPro" id="IPR008257">
    <property type="entry name" value="Pept_M19"/>
</dbReference>
<evidence type="ECO:0000313" key="1">
    <source>
        <dbReference type="EMBL" id="AEN95922.1"/>
    </source>
</evidence>
<dbReference type="Proteomes" id="UP000008178">
    <property type="component" value="Chromosome"/>
</dbReference>
<dbReference type="PANTHER" id="PTHR10443">
    <property type="entry name" value="MICROSOMAL DIPEPTIDASE"/>
    <property type="match status" value="1"/>
</dbReference>
<proteinExistence type="predicted"/>
<dbReference type="KEGG" id="rho:RHOM_04000"/>
<dbReference type="STRING" id="585394.RHOM_04000"/>
<sequence length="379" mass="42556">MYENSGNRENAVQNPAAGILYKVRGFFIIRKRQGSSPENKKELCPEMEKMMRYIDMHCDTLGSALAQKTETFLELDRTMVDGLRLQQAEAGAQFFAMFLPQRNDPDWFGLEEMPSAEVLMRKMYDIFCHTMEQYGDRFAAAHNAEELKQNQNEGKISAFLTIENGSLIDGKMDKIREIYDLGVRLVTLTWNDDNCLGHCHSQKPEEMSRGLTGFGKEAVRYMQELGILVDVSHLSDGGFRDVAEASRRSGVPFVASHSNCRALAPATRNLTDAMIRELAECGGVAGLNLEPTFLNEDETDKVSRIERICDHAMHLIDRGGIECVGLGTDFDGISGEFEISDCTKLPLLFDALRKRGLSEDAVEQIAYQNTARVIRDGMR</sequence>
<keyword evidence="2" id="KW-1185">Reference proteome</keyword>
<dbReference type="Gene3D" id="3.20.20.140">
    <property type="entry name" value="Metal-dependent hydrolases"/>
    <property type="match status" value="1"/>
</dbReference>
<dbReference type="PROSITE" id="PS51365">
    <property type="entry name" value="RENAL_DIPEPTIDASE_2"/>
    <property type="match status" value="1"/>
</dbReference>